<dbReference type="Proteomes" id="UP000637239">
    <property type="component" value="Chromosome 3"/>
</dbReference>
<dbReference type="AlphaFoldDB" id="A0A7R7ZMD2"/>
<evidence type="ECO:0000313" key="3">
    <source>
        <dbReference type="Proteomes" id="UP000637239"/>
    </source>
</evidence>
<gene>
    <name evidence="2" type="ORF">ACHE_30496A</name>
</gene>
<dbReference type="RefSeq" id="XP_043135031.1">
    <property type="nucleotide sequence ID" value="XM_043277121.1"/>
</dbReference>
<dbReference type="EMBL" id="AP024418">
    <property type="protein sequence ID" value="BCR86509.1"/>
    <property type="molecule type" value="Genomic_DNA"/>
</dbReference>
<proteinExistence type="predicted"/>
<feature type="region of interest" description="Disordered" evidence="1">
    <location>
        <begin position="288"/>
        <end position="383"/>
    </location>
</feature>
<feature type="compositionally biased region" description="Low complexity" evidence="1">
    <location>
        <begin position="345"/>
        <end position="358"/>
    </location>
</feature>
<dbReference type="KEGG" id="ache:ACHE_30496A"/>
<keyword evidence="3" id="KW-1185">Reference proteome</keyword>
<feature type="compositionally biased region" description="Polar residues" evidence="1">
    <location>
        <begin position="367"/>
        <end position="383"/>
    </location>
</feature>
<name>A0A7R7ZMD2_ASPCH</name>
<reference evidence="2" key="2">
    <citation type="submission" date="2021-02" db="EMBL/GenBank/DDBJ databases">
        <title>Aspergillus chevalieri M1 genome sequence.</title>
        <authorList>
            <person name="Kadooka C."/>
            <person name="Mori K."/>
            <person name="Futagami T."/>
        </authorList>
    </citation>
    <scope>NUCLEOTIDE SEQUENCE</scope>
    <source>
        <strain evidence="2">M1</strain>
    </source>
</reference>
<dbReference type="GeneID" id="66980868"/>
<organism evidence="2 3">
    <name type="scientific">Aspergillus chevalieri</name>
    <name type="common">Eurotium chevalieri</name>
    <dbReference type="NCBI Taxonomy" id="182096"/>
    <lineage>
        <taxon>Eukaryota</taxon>
        <taxon>Fungi</taxon>
        <taxon>Dikarya</taxon>
        <taxon>Ascomycota</taxon>
        <taxon>Pezizomycotina</taxon>
        <taxon>Eurotiomycetes</taxon>
        <taxon>Eurotiomycetidae</taxon>
        <taxon>Eurotiales</taxon>
        <taxon>Aspergillaceae</taxon>
        <taxon>Aspergillus</taxon>
        <taxon>Aspergillus subgen. Aspergillus</taxon>
    </lineage>
</organism>
<evidence type="ECO:0000256" key="1">
    <source>
        <dbReference type="SAM" id="MobiDB-lite"/>
    </source>
</evidence>
<sequence length="415" mass="46967">MGNISSAEDRTELDSPIITKLQELEELLRRAGDMEAAGSLKAILSARESVGDIRDILILEARRRTARVENSRDWFKTRFRSREGILLSDAHVDHLAEITQAWELSDYNNRTFANDVRTWAANPAEFWGTTATSASFVERCLLDKQAAEKMKFSPIHRRVILVLLAELVEEEIHRTREGSKTGNSAKLRSQAAWNIITREYPNLPDEELEKKKEKITRAAWYGKSWLRIQNTEAILALPSTNAKKLEKGRLEDIEIEAINAYESTLKLGDRVELKCAYEAIRNEYKARNRGTATATEPPQSPQVPRGRKRNQGFLSIESKRCRGVTQPLPGKPQPPRFFPALPQMSSRSSTESSTNTLTGKLEPESNYVFNSDGSTQTELPSSQDDVNVHQEILDIFSQIPLAIPFLPREDLSLYS</sequence>
<accession>A0A7R7ZMD2</accession>
<reference evidence="2" key="1">
    <citation type="submission" date="2021-01" db="EMBL/GenBank/DDBJ databases">
        <authorList>
            <consortium name="Aspergillus chevalieri M1 genome sequencing consortium"/>
            <person name="Kazuki M."/>
            <person name="Futagami T."/>
        </authorList>
    </citation>
    <scope>NUCLEOTIDE SEQUENCE</scope>
    <source>
        <strain evidence="2">M1</strain>
    </source>
</reference>
<evidence type="ECO:0000313" key="2">
    <source>
        <dbReference type="EMBL" id="BCR86509.1"/>
    </source>
</evidence>
<protein>
    <submittedName>
        <fullName evidence="2">Uncharacterized protein</fullName>
    </submittedName>
</protein>